<gene>
    <name evidence="7" type="ORF">WJX81_002514</name>
</gene>
<feature type="coiled-coil region" evidence="4">
    <location>
        <begin position="154"/>
        <end position="195"/>
    </location>
</feature>
<evidence type="ECO:0000259" key="6">
    <source>
        <dbReference type="Pfam" id="PF12781"/>
    </source>
</evidence>
<dbReference type="InterPro" id="IPR024743">
    <property type="entry name" value="Dynein_HC_stalk"/>
</dbReference>
<dbReference type="Gene3D" id="1.20.920.20">
    <property type="match status" value="1"/>
</dbReference>
<dbReference type="EMBL" id="JALJOU010000001">
    <property type="protein sequence ID" value="KAK9846370.1"/>
    <property type="molecule type" value="Genomic_DNA"/>
</dbReference>
<name>A0AAW1SJD3_9CHLO</name>
<dbReference type="InterPro" id="IPR035706">
    <property type="entry name" value="AAA_9"/>
</dbReference>
<keyword evidence="8" id="KW-1185">Reference proteome</keyword>
<feature type="domain" description="Dynein heavy chain coiled coil stalk" evidence="5">
    <location>
        <begin position="2"/>
        <end position="240"/>
    </location>
</feature>
<dbReference type="Gene3D" id="3.40.50.300">
    <property type="entry name" value="P-loop containing nucleotide triphosphate hydrolases"/>
    <property type="match status" value="1"/>
</dbReference>
<evidence type="ECO:0000256" key="4">
    <source>
        <dbReference type="SAM" id="Coils"/>
    </source>
</evidence>
<dbReference type="Proteomes" id="UP001445335">
    <property type="component" value="Unassembled WGS sequence"/>
</dbReference>
<dbReference type="PANTHER" id="PTHR45703">
    <property type="entry name" value="DYNEIN HEAVY CHAIN"/>
    <property type="match status" value="1"/>
</dbReference>
<evidence type="ECO:0000256" key="3">
    <source>
        <dbReference type="ARBA" id="ARBA00023273"/>
    </source>
</evidence>
<evidence type="ECO:0000259" key="5">
    <source>
        <dbReference type="Pfam" id="PF12777"/>
    </source>
</evidence>
<evidence type="ECO:0000256" key="1">
    <source>
        <dbReference type="ARBA" id="ARBA00004138"/>
    </source>
</evidence>
<keyword evidence="2" id="KW-0969">Cilium</keyword>
<comment type="caution">
    <text evidence="7">The sequence shown here is derived from an EMBL/GenBank/DDBJ whole genome shotgun (WGS) entry which is preliminary data.</text>
</comment>
<keyword evidence="3" id="KW-0966">Cell projection</keyword>
<reference evidence="7 8" key="1">
    <citation type="journal article" date="2024" name="Nat. Commun.">
        <title>Phylogenomics reveals the evolutionary origins of lichenization in chlorophyte algae.</title>
        <authorList>
            <person name="Puginier C."/>
            <person name="Libourel C."/>
            <person name="Otte J."/>
            <person name="Skaloud P."/>
            <person name="Haon M."/>
            <person name="Grisel S."/>
            <person name="Petersen M."/>
            <person name="Berrin J.G."/>
            <person name="Delaux P.M."/>
            <person name="Dal Grande F."/>
            <person name="Keller J."/>
        </authorList>
    </citation>
    <scope>NUCLEOTIDE SEQUENCE [LARGE SCALE GENOMIC DNA]</scope>
    <source>
        <strain evidence="7 8">SAG 245.80</strain>
    </source>
</reference>
<evidence type="ECO:0000313" key="8">
    <source>
        <dbReference type="Proteomes" id="UP001445335"/>
    </source>
</evidence>
<evidence type="ECO:0000256" key="2">
    <source>
        <dbReference type="ARBA" id="ARBA00023069"/>
    </source>
</evidence>
<accession>A0AAW1SJD3</accession>
<evidence type="ECO:0000313" key="7">
    <source>
        <dbReference type="EMBL" id="KAK9846370.1"/>
    </source>
</evidence>
<comment type="subcellular location">
    <subcellularLocation>
        <location evidence="1">Cell projection</location>
        <location evidence="1">Cilium</location>
    </subcellularLocation>
</comment>
<dbReference type="AlphaFoldDB" id="A0AAW1SJD3"/>
<dbReference type="Pfam" id="PF12777">
    <property type="entry name" value="MT"/>
    <property type="match status" value="1"/>
</dbReference>
<dbReference type="GO" id="GO:0007018">
    <property type="term" value="P:microtubule-based movement"/>
    <property type="evidence" value="ECO:0007669"/>
    <property type="project" value="InterPro"/>
</dbReference>
<dbReference type="Pfam" id="PF12781">
    <property type="entry name" value="AAA_9"/>
    <property type="match status" value="1"/>
</dbReference>
<dbReference type="GO" id="GO:0005929">
    <property type="term" value="C:cilium"/>
    <property type="evidence" value="ECO:0007669"/>
    <property type="project" value="UniProtKB-SubCell"/>
</dbReference>
<dbReference type="GO" id="GO:0030286">
    <property type="term" value="C:dynein complex"/>
    <property type="evidence" value="ECO:0007669"/>
    <property type="project" value="InterPro"/>
</dbReference>
<organism evidence="7 8">
    <name type="scientific">Elliptochloris bilobata</name>
    <dbReference type="NCBI Taxonomy" id="381761"/>
    <lineage>
        <taxon>Eukaryota</taxon>
        <taxon>Viridiplantae</taxon>
        <taxon>Chlorophyta</taxon>
        <taxon>core chlorophytes</taxon>
        <taxon>Trebouxiophyceae</taxon>
        <taxon>Trebouxiophyceae incertae sedis</taxon>
        <taxon>Elliptochloris clade</taxon>
        <taxon>Elliptochloris</taxon>
    </lineage>
</organism>
<protein>
    <recommendedName>
        <fullName evidence="9">Dynein heavy chain</fullName>
    </recommendedName>
</protein>
<evidence type="ECO:0008006" key="9">
    <source>
        <dbReference type="Google" id="ProtNLM"/>
    </source>
</evidence>
<sequence>MVAAEEALNVLSKSDIAELKAYTKPPALVELALAGVMTALRRPPSWEEAKRALSEASFLERLLQYDKDALSDTLLKSLARFTSDPNFTPEVVGRVSGAARGLCMWVRAICVYGGVARDIAPRRARLAGAQSALAAKQASLADGQAALAGALSAVAVLREEYERQMGQKRALEAELANLRAKLARAERLMTGFKSERLRWEDAATQLEAALVAVPGDAAVASTFLSYAGPFPADFRVTLADAWHGQMTALGIPVSSGGVKLASQLADAAQVQAWHLQGLPEDSFSVDNAIMVSRCQRWPLLVDPQGQAMQWLKQRDAAAGLLVVDAHAHDLLLQLEVGITGGTPVILQDADEAFDPGLGPLLARAYMTRGRTRTLRLRSREVEVAPGFRLAITTRLSNPVFTAEVAGQSDLTVTVTAGQRLQGELEDQVLTLLAGAHGSLLEDSSLIDTLDVSKATWESTHASLQATDITMRKVEAVAAQYRPAAVRAAGLYFVLAALDQCVSHFRGVPLRLQGTG</sequence>
<dbReference type="PANTHER" id="PTHR45703:SF32">
    <property type="entry name" value="DYNEINS HEAVY CHAIN"/>
    <property type="match status" value="1"/>
</dbReference>
<keyword evidence="4" id="KW-0175">Coiled coil</keyword>
<proteinExistence type="predicted"/>
<feature type="domain" description="Dynein heavy chain ATP-binding dynein motor region" evidence="6">
    <location>
        <begin position="272"/>
        <end position="407"/>
    </location>
</feature>
<dbReference type="GO" id="GO:0045505">
    <property type="term" value="F:dynein intermediate chain binding"/>
    <property type="evidence" value="ECO:0007669"/>
    <property type="project" value="InterPro"/>
</dbReference>
<dbReference type="GO" id="GO:0051959">
    <property type="term" value="F:dynein light intermediate chain binding"/>
    <property type="evidence" value="ECO:0007669"/>
    <property type="project" value="InterPro"/>
</dbReference>
<dbReference type="InterPro" id="IPR027417">
    <property type="entry name" value="P-loop_NTPase"/>
</dbReference>
<dbReference type="InterPro" id="IPR026983">
    <property type="entry name" value="DHC"/>
</dbReference>